<evidence type="ECO:0000313" key="3">
    <source>
        <dbReference type="EMBL" id="KAH7136837.1"/>
    </source>
</evidence>
<dbReference type="Pfam" id="PF10067">
    <property type="entry name" value="DUF2306"/>
    <property type="match status" value="1"/>
</dbReference>
<reference evidence="3" key="1">
    <citation type="journal article" date="2021" name="Nat. Commun.">
        <title>Genetic determinants of endophytism in the Arabidopsis root mycobiome.</title>
        <authorList>
            <person name="Mesny F."/>
            <person name="Miyauchi S."/>
            <person name="Thiergart T."/>
            <person name="Pickel B."/>
            <person name="Atanasova L."/>
            <person name="Karlsson M."/>
            <person name="Huettel B."/>
            <person name="Barry K.W."/>
            <person name="Haridas S."/>
            <person name="Chen C."/>
            <person name="Bauer D."/>
            <person name="Andreopoulos W."/>
            <person name="Pangilinan J."/>
            <person name="LaButti K."/>
            <person name="Riley R."/>
            <person name="Lipzen A."/>
            <person name="Clum A."/>
            <person name="Drula E."/>
            <person name="Henrissat B."/>
            <person name="Kohler A."/>
            <person name="Grigoriev I.V."/>
            <person name="Martin F.M."/>
            <person name="Hacquard S."/>
        </authorList>
    </citation>
    <scope>NUCLEOTIDE SEQUENCE</scope>
    <source>
        <strain evidence="3">MPI-CAGE-AT-0021</strain>
    </source>
</reference>
<comment type="caution">
    <text evidence="3">The sequence shown here is derived from an EMBL/GenBank/DDBJ whole genome shotgun (WGS) entry which is preliminary data.</text>
</comment>
<dbReference type="AlphaFoldDB" id="A0A9P9EG48"/>
<feature type="transmembrane region" description="Helical" evidence="2">
    <location>
        <begin position="183"/>
        <end position="207"/>
    </location>
</feature>
<proteinExistence type="predicted"/>
<feature type="transmembrane region" description="Helical" evidence="2">
    <location>
        <begin position="121"/>
        <end position="143"/>
    </location>
</feature>
<keyword evidence="2" id="KW-1133">Transmembrane helix</keyword>
<gene>
    <name evidence="3" type="ORF">B0J13DRAFT_506551</name>
</gene>
<evidence type="ECO:0008006" key="5">
    <source>
        <dbReference type="Google" id="ProtNLM"/>
    </source>
</evidence>
<dbReference type="EMBL" id="JAGMUU010000016">
    <property type="protein sequence ID" value="KAH7136837.1"/>
    <property type="molecule type" value="Genomic_DNA"/>
</dbReference>
<feature type="compositionally biased region" description="Basic and acidic residues" evidence="1">
    <location>
        <begin position="321"/>
        <end position="341"/>
    </location>
</feature>
<dbReference type="OrthoDB" id="193478at2759"/>
<organism evidence="3 4">
    <name type="scientific">Dactylonectria estremocensis</name>
    <dbReference type="NCBI Taxonomy" id="1079267"/>
    <lineage>
        <taxon>Eukaryota</taxon>
        <taxon>Fungi</taxon>
        <taxon>Dikarya</taxon>
        <taxon>Ascomycota</taxon>
        <taxon>Pezizomycotina</taxon>
        <taxon>Sordariomycetes</taxon>
        <taxon>Hypocreomycetidae</taxon>
        <taxon>Hypocreales</taxon>
        <taxon>Nectriaceae</taxon>
        <taxon>Dactylonectria</taxon>
    </lineage>
</organism>
<dbReference type="InterPro" id="IPR018750">
    <property type="entry name" value="DUF2306_membrane"/>
</dbReference>
<evidence type="ECO:0000256" key="2">
    <source>
        <dbReference type="SAM" id="Phobius"/>
    </source>
</evidence>
<dbReference type="Proteomes" id="UP000717696">
    <property type="component" value="Unassembled WGS sequence"/>
</dbReference>
<feature type="region of interest" description="Disordered" evidence="1">
    <location>
        <begin position="310"/>
        <end position="341"/>
    </location>
</feature>
<feature type="transmembrane region" description="Helical" evidence="2">
    <location>
        <begin position="28"/>
        <end position="46"/>
    </location>
</feature>
<evidence type="ECO:0000313" key="4">
    <source>
        <dbReference type="Proteomes" id="UP000717696"/>
    </source>
</evidence>
<keyword evidence="2" id="KW-0812">Transmembrane</keyword>
<feature type="transmembrane region" description="Helical" evidence="2">
    <location>
        <begin position="149"/>
        <end position="171"/>
    </location>
</feature>
<keyword evidence="4" id="KW-1185">Reference proteome</keyword>
<feature type="transmembrane region" description="Helical" evidence="2">
    <location>
        <begin position="259"/>
        <end position="288"/>
    </location>
</feature>
<sequence length="341" mass="37686">MVVSTRPPANGFVAKARKIYNPIGFSKGYNFVLWFMFAGAMFGFALSRTMFLDYYGVYCNPNGSAGQGAGPGECFSYSKKEIYQVGIKLHLYTIIPAGILVVFQFVPFIRYNAILFHRLNGYVVIILAIIGTVGAILIAPVSFGGSLAIRGWVGALSIMFMGALVLAVWNIKTLQLEQHRAWMLRAWFYAGSIITVRLIMVIAAGIMSNNSSFRQPTPCDKLAKFYDENETLMRKYPTCEDPDAWVAVQGSMSGEVENVAAALSLGFSLGVWLALAIHAIGVEVYLHLTPAETERLRKLSYQRQLERGYENPGSAGLTADRLGDAEKWSPEEDCDLVERLS</sequence>
<accession>A0A9P9EG48</accession>
<protein>
    <recommendedName>
        <fullName evidence="5">Microtubule associated protein</fullName>
    </recommendedName>
</protein>
<evidence type="ECO:0000256" key="1">
    <source>
        <dbReference type="SAM" id="MobiDB-lite"/>
    </source>
</evidence>
<name>A0A9P9EG48_9HYPO</name>
<keyword evidence="2" id="KW-0472">Membrane</keyword>
<feature type="transmembrane region" description="Helical" evidence="2">
    <location>
        <begin position="89"/>
        <end position="109"/>
    </location>
</feature>